<dbReference type="Gene3D" id="3.30.920.30">
    <property type="entry name" value="Hypothetical protein"/>
    <property type="match status" value="1"/>
</dbReference>
<evidence type="ECO:0000313" key="9">
    <source>
        <dbReference type="Proteomes" id="UP000215145"/>
    </source>
</evidence>
<keyword evidence="7" id="KW-0346">Stress response</keyword>
<dbReference type="AlphaFoldDB" id="A0A229P039"/>
<dbReference type="EMBL" id="NMUQ01000001">
    <property type="protein sequence ID" value="OXM15457.1"/>
    <property type="molecule type" value="Genomic_DNA"/>
</dbReference>
<comment type="similarity">
    <text evidence="1">Belongs to the HicA mRNA interferase family.</text>
</comment>
<accession>A0A229P039</accession>
<protein>
    <recommendedName>
        <fullName evidence="10">Toxin HicA</fullName>
    </recommendedName>
</protein>
<keyword evidence="5" id="KW-0378">Hydrolase</keyword>
<evidence type="ECO:0000256" key="6">
    <source>
        <dbReference type="ARBA" id="ARBA00022884"/>
    </source>
</evidence>
<dbReference type="Proteomes" id="UP000215145">
    <property type="component" value="Unassembled WGS sequence"/>
</dbReference>
<organism evidence="8 9">
    <name type="scientific">Paenibacillus herberti</name>
    <dbReference type="NCBI Taxonomy" id="1619309"/>
    <lineage>
        <taxon>Bacteria</taxon>
        <taxon>Bacillati</taxon>
        <taxon>Bacillota</taxon>
        <taxon>Bacilli</taxon>
        <taxon>Bacillales</taxon>
        <taxon>Paenibacillaceae</taxon>
        <taxon>Paenibacillus</taxon>
    </lineage>
</organism>
<keyword evidence="3" id="KW-0540">Nuclease</keyword>
<dbReference type="RefSeq" id="WP_089522519.1">
    <property type="nucleotide sequence ID" value="NZ_NMUQ01000001.1"/>
</dbReference>
<evidence type="ECO:0000313" key="8">
    <source>
        <dbReference type="EMBL" id="OXM15457.1"/>
    </source>
</evidence>
<dbReference type="OrthoDB" id="9811409at2"/>
<keyword evidence="9" id="KW-1185">Reference proteome</keyword>
<gene>
    <name evidence="8" type="ORF">CGZ75_01580</name>
</gene>
<evidence type="ECO:0000256" key="2">
    <source>
        <dbReference type="ARBA" id="ARBA00022649"/>
    </source>
</evidence>
<comment type="caution">
    <text evidence="8">The sequence shown here is derived from an EMBL/GenBank/DDBJ whole genome shotgun (WGS) entry which is preliminary data.</text>
</comment>
<evidence type="ECO:0000256" key="3">
    <source>
        <dbReference type="ARBA" id="ARBA00022722"/>
    </source>
</evidence>
<dbReference type="GO" id="GO:0004519">
    <property type="term" value="F:endonuclease activity"/>
    <property type="evidence" value="ECO:0007669"/>
    <property type="project" value="UniProtKB-KW"/>
</dbReference>
<evidence type="ECO:0000256" key="4">
    <source>
        <dbReference type="ARBA" id="ARBA00022759"/>
    </source>
</evidence>
<evidence type="ECO:0008006" key="10">
    <source>
        <dbReference type="Google" id="ProtNLM"/>
    </source>
</evidence>
<evidence type="ECO:0000256" key="1">
    <source>
        <dbReference type="ARBA" id="ARBA00006620"/>
    </source>
</evidence>
<evidence type="ECO:0000256" key="7">
    <source>
        <dbReference type="ARBA" id="ARBA00023016"/>
    </source>
</evidence>
<dbReference type="GO" id="GO:0003729">
    <property type="term" value="F:mRNA binding"/>
    <property type="evidence" value="ECO:0007669"/>
    <property type="project" value="InterPro"/>
</dbReference>
<dbReference type="Pfam" id="PF07927">
    <property type="entry name" value="HicA_toxin"/>
    <property type="match status" value="1"/>
</dbReference>
<evidence type="ECO:0000256" key="5">
    <source>
        <dbReference type="ARBA" id="ARBA00022801"/>
    </source>
</evidence>
<name>A0A229P039_9BACL</name>
<dbReference type="InterPro" id="IPR038570">
    <property type="entry name" value="HicA_sf"/>
</dbReference>
<reference evidence="8 9" key="1">
    <citation type="submission" date="2017-07" db="EMBL/GenBank/DDBJ databases">
        <title>Paenibacillus herberti R33 genome sequencing and assembly.</title>
        <authorList>
            <person name="Su W."/>
        </authorList>
    </citation>
    <scope>NUCLEOTIDE SEQUENCE [LARGE SCALE GENOMIC DNA]</scope>
    <source>
        <strain evidence="8 9">R33</strain>
    </source>
</reference>
<keyword evidence="4" id="KW-0255">Endonuclease</keyword>
<proteinExistence type="inferred from homology"/>
<dbReference type="SUPFAM" id="SSF54786">
    <property type="entry name" value="YcfA/nrd intein domain"/>
    <property type="match status" value="1"/>
</dbReference>
<keyword evidence="2" id="KW-1277">Toxin-antitoxin system</keyword>
<dbReference type="InterPro" id="IPR012933">
    <property type="entry name" value="HicA_mRNA_interferase"/>
</dbReference>
<dbReference type="GO" id="GO:0016787">
    <property type="term" value="F:hydrolase activity"/>
    <property type="evidence" value="ECO:0007669"/>
    <property type="project" value="UniProtKB-KW"/>
</dbReference>
<sequence>MGKVLTVREILQILKKHGFILSPTHGKGTSHRRYIHPDDPTRYADLSVHGMGDTIAKGTLKSIERQSGVKF</sequence>
<keyword evidence="6" id="KW-0694">RNA-binding</keyword>